<dbReference type="GO" id="GO:0016020">
    <property type="term" value="C:membrane"/>
    <property type="evidence" value="ECO:0007669"/>
    <property type="project" value="UniProtKB-SubCell"/>
</dbReference>
<dbReference type="InterPro" id="IPR052921">
    <property type="entry name" value="GPCR1_Superfamily_Member"/>
</dbReference>
<feature type="transmembrane region" description="Helical" evidence="5">
    <location>
        <begin position="222"/>
        <end position="244"/>
    </location>
</feature>
<protein>
    <recommendedName>
        <fullName evidence="6">G-protein coupled receptors family 1 profile domain-containing protein</fullName>
    </recommendedName>
</protein>
<dbReference type="GO" id="GO:0005549">
    <property type="term" value="F:odorant binding"/>
    <property type="evidence" value="ECO:0007669"/>
    <property type="project" value="TreeGrafter"/>
</dbReference>
<dbReference type="PANTHER" id="PTHR26451:SF866">
    <property type="entry name" value="ODORANT RECEPTOR-RELATED"/>
    <property type="match status" value="1"/>
</dbReference>
<sequence>MKTLFQCSTLSQFLKWIFMVFVSSRGLAMSSTSMQTTFLANATRLSLVERVTSATLTTSFCLMFLSVNAVMLFALRSKSVFRETSRYILLYNLLLADTLQLTFSQLMYLLSTARVTLSYPLCGVLSTLTSLLSRMSPLLLVVMSLERYVAVCHPLRHASIITVRNTMWAVLAVWAFCFFNILIQGLLLIMFPFEQLQSLQMRQPCNSNAMFLVPLSELYANIYTYFLFTLASLTIVFSFVGVVLSARSAATDKHSAHKARNTLLLHLVQLGLSLLSVFYSTIMFFIYALLNNVNFSQIQAILFVCFFLLPRYLTSLIYGLRDQSLRVVLVYFFLPSPRRVSRS</sequence>
<dbReference type="PROSITE" id="PS50262">
    <property type="entry name" value="G_PROTEIN_RECEP_F1_2"/>
    <property type="match status" value="1"/>
</dbReference>
<feature type="transmembrane region" description="Helical" evidence="5">
    <location>
        <begin position="117"/>
        <end position="145"/>
    </location>
</feature>
<reference evidence="7" key="2">
    <citation type="submission" date="2025-09" db="UniProtKB">
        <authorList>
            <consortium name="Ensembl"/>
        </authorList>
    </citation>
    <scope>IDENTIFICATION</scope>
</reference>
<name>A0A3Q2Y8D3_HIPCM</name>
<dbReference type="GeneTree" id="ENSGT00940000163093"/>
<dbReference type="InterPro" id="IPR000276">
    <property type="entry name" value="GPCR_Rhodpsn"/>
</dbReference>
<feature type="transmembrane region" description="Helical" evidence="5">
    <location>
        <begin position="87"/>
        <end position="111"/>
    </location>
</feature>
<keyword evidence="3 5" id="KW-1133">Transmembrane helix</keyword>
<evidence type="ECO:0000256" key="4">
    <source>
        <dbReference type="ARBA" id="ARBA00023136"/>
    </source>
</evidence>
<feature type="domain" description="G-protein coupled receptors family 1 profile" evidence="6">
    <location>
        <begin position="67"/>
        <end position="318"/>
    </location>
</feature>
<dbReference type="GO" id="GO:0004984">
    <property type="term" value="F:olfactory receptor activity"/>
    <property type="evidence" value="ECO:0007669"/>
    <property type="project" value="TreeGrafter"/>
</dbReference>
<evidence type="ECO:0000256" key="3">
    <source>
        <dbReference type="ARBA" id="ARBA00022989"/>
    </source>
</evidence>
<keyword evidence="4 5" id="KW-0472">Membrane</keyword>
<evidence type="ECO:0000256" key="5">
    <source>
        <dbReference type="SAM" id="Phobius"/>
    </source>
</evidence>
<dbReference type="Ensembl" id="ENSHCOT00000015522.1">
    <property type="protein sequence ID" value="ENSHCOP00000009406.1"/>
    <property type="gene ID" value="ENSHCOG00000011852.1"/>
</dbReference>
<dbReference type="AlphaFoldDB" id="A0A3Q2Y8D3"/>
<dbReference type="GO" id="GO:0004930">
    <property type="term" value="F:G protein-coupled receptor activity"/>
    <property type="evidence" value="ECO:0007669"/>
    <property type="project" value="InterPro"/>
</dbReference>
<dbReference type="Pfam" id="PF00001">
    <property type="entry name" value="7tm_1"/>
    <property type="match status" value="1"/>
</dbReference>
<feature type="transmembrane region" description="Helical" evidence="5">
    <location>
        <begin position="166"/>
        <end position="191"/>
    </location>
</feature>
<evidence type="ECO:0000313" key="8">
    <source>
        <dbReference type="Proteomes" id="UP000264820"/>
    </source>
</evidence>
<feature type="transmembrane region" description="Helical" evidence="5">
    <location>
        <begin position="51"/>
        <end position="75"/>
    </location>
</feature>
<evidence type="ECO:0000313" key="7">
    <source>
        <dbReference type="Ensembl" id="ENSHCOP00000009406.1"/>
    </source>
</evidence>
<dbReference type="SUPFAM" id="SSF81321">
    <property type="entry name" value="Family A G protein-coupled receptor-like"/>
    <property type="match status" value="1"/>
</dbReference>
<feature type="transmembrane region" description="Helical" evidence="5">
    <location>
        <begin position="12"/>
        <end position="31"/>
    </location>
</feature>
<comment type="subcellular location">
    <subcellularLocation>
        <location evidence="1">Membrane</location>
    </subcellularLocation>
</comment>
<accession>A0A3Q2Y8D3</accession>
<keyword evidence="2 5" id="KW-0812">Transmembrane</keyword>
<dbReference type="FunFam" id="1.20.1070.10:FF:000096">
    <property type="entry name" value="Odorant receptor 131-2"/>
    <property type="match status" value="1"/>
</dbReference>
<keyword evidence="8" id="KW-1185">Reference proteome</keyword>
<feature type="transmembrane region" description="Helical" evidence="5">
    <location>
        <begin position="300"/>
        <end position="320"/>
    </location>
</feature>
<dbReference type="OMA" id="WIQGIFY"/>
<dbReference type="Gene3D" id="1.20.1070.10">
    <property type="entry name" value="Rhodopsin 7-helix transmembrane proteins"/>
    <property type="match status" value="1"/>
</dbReference>
<evidence type="ECO:0000259" key="6">
    <source>
        <dbReference type="PROSITE" id="PS50262"/>
    </source>
</evidence>
<reference evidence="7" key="1">
    <citation type="submission" date="2025-08" db="UniProtKB">
        <authorList>
            <consortium name="Ensembl"/>
        </authorList>
    </citation>
    <scope>IDENTIFICATION</scope>
</reference>
<proteinExistence type="predicted"/>
<evidence type="ECO:0000256" key="1">
    <source>
        <dbReference type="ARBA" id="ARBA00004370"/>
    </source>
</evidence>
<dbReference type="PANTHER" id="PTHR26451">
    <property type="entry name" value="G_PROTEIN_RECEP_F1_2 DOMAIN-CONTAINING PROTEIN"/>
    <property type="match status" value="1"/>
</dbReference>
<dbReference type="Proteomes" id="UP000264820">
    <property type="component" value="Unplaced"/>
</dbReference>
<organism evidence="7 8">
    <name type="scientific">Hippocampus comes</name>
    <name type="common">Tiger tail seahorse</name>
    <dbReference type="NCBI Taxonomy" id="109280"/>
    <lineage>
        <taxon>Eukaryota</taxon>
        <taxon>Metazoa</taxon>
        <taxon>Chordata</taxon>
        <taxon>Craniata</taxon>
        <taxon>Vertebrata</taxon>
        <taxon>Euteleostomi</taxon>
        <taxon>Actinopterygii</taxon>
        <taxon>Neopterygii</taxon>
        <taxon>Teleostei</taxon>
        <taxon>Neoteleostei</taxon>
        <taxon>Acanthomorphata</taxon>
        <taxon>Syngnathiaria</taxon>
        <taxon>Syngnathiformes</taxon>
        <taxon>Syngnathoidei</taxon>
        <taxon>Syngnathidae</taxon>
        <taxon>Hippocampus</taxon>
    </lineage>
</organism>
<evidence type="ECO:0000256" key="2">
    <source>
        <dbReference type="ARBA" id="ARBA00022692"/>
    </source>
</evidence>
<dbReference type="InterPro" id="IPR017452">
    <property type="entry name" value="GPCR_Rhodpsn_7TM"/>
</dbReference>
<feature type="transmembrane region" description="Helical" evidence="5">
    <location>
        <begin position="264"/>
        <end position="288"/>
    </location>
</feature>